<evidence type="ECO:0000259" key="4">
    <source>
        <dbReference type="PROSITE" id="PS50048"/>
    </source>
</evidence>
<dbReference type="SUPFAM" id="SSF57701">
    <property type="entry name" value="Zn2/Cys6 DNA-binding domain"/>
    <property type="match status" value="1"/>
</dbReference>
<reference evidence="5 6" key="1">
    <citation type="submission" date="2024-05" db="EMBL/GenBank/DDBJ databases">
        <title>A draft genome resource for the thread blight pathogen Marasmius tenuissimus strain MS-2.</title>
        <authorList>
            <person name="Yulfo-Soto G.E."/>
            <person name="Baruah I.K."/>
            <person name="Amoako-Attah I."/>
            <person name="Bukari Y."/>
            <person name="Meinhardt L.W."/>
            <person name="Bailey B.A."/>
            <person name="Cohen S.P."/>
        </authorList>
    </citation>
    <scope>NUCLEOTIDE SEQUENCE [LARGE SCALE GENOMIC DNA]</scope>
    <source>
        <strain evidence="5 6">MS-2</strain>
    </source>
</reference>
<feature type="compositionally biased region" description="Basic and acidic residues" evidence="3">
    <location>
        <begin position="102"/>
        <end position="113"/>
    </location>
</feature>
<feature type="compositionally biased region" description="Polar residues" evidence="3">
    <location>
        <begin position="29"/>
        <end position="45"/>
    </location>
</feature>
<feature type="domain" description="Zn(2)-C6 fungal-type" evidence="4">
    <location>
        <begin position="61"/>
        <end position="91"/>
    </location>
</feature>
<feature type="region of interest" description="Disordered" evidence="3">
    <location>
        <begin position="94"/>
        <end position="113"/>
    </location>
</feature>
<accession>A0ABR3ACC8</accession>
<keyword evidence="6" id="KW-1185">Reference proteome</keyword>
<gene>
    <name evidence="5" type="ORF">AAF712_001612</name>
</gene>
<dbReference type="EMBL" id="JBBXMP010000004">
    <property type="protein sequence ID" value="KAL0071054.1"/>
    <property type="molecule type" value="Genomic_DNA"/>
</dbReference>
<dbReference type="InterPro" id="IPR001138">
    <property type="entry name" value="Zn2Cys6_DnaBD"/>
</dbReference>
<dbReference type="PANTHER" id="PTHR47783">
    <property type="entry name" value="ZN(II)2CYS6 TRANSCRIPTION FACTOR (EUROFUNG)-RELATED"/>
    <property type="match status" value="1"/>
</dbReference>
<dbReference type="CDD" id="cd12148">
    <property type="entry name" value="fungal_TF_MHR"/>
    <property type="match status" value="1"/>
</dbReference>
<dbReference type="Pfam" id="PF04082">
    <property type="entry name" value="Fungal_trans"/>
    <property type="match status" value="1"/>
</dbReference>
<feature type="compositionally biased region" description="Polar residues" evidence="3">
    <location>
        <begin position="254"/>
        <end position="281"/>
    </location>
</feature>
<proteinExistence type="predicted"/>
<dbReference type="PANTHER" id="PTHR47783:SF1">
    <property type="entry name" value="ZN(II)2CYS6 TRANSCRIPTION FACTOR (EUROFUNG)"/>
    <property type="match status" value="1"/>
</dbReference>
<feature type="region of interest" description="Disordered" evidence="3">
    <location>
        <begin position="146"/>
        <end position="169"/>
    </location>
</feature>
<feature type="compositionally biased region" description="Pro residues" evidence="3">
    <location>
        <begin position="242"/>
        <end position="251"/>
    </location>
</feature>
<feature type="compositionally biased region" description="Polar residues" evidence="3">
    <location>
        <begin position="199"/>
        <end position="212"/>
    </location>
</feature>
<dbReference type="Pfam" id="PF00172">
    <property type="entry name" value="Zn_clus"/>
    <property type="match status" value="1"/>
</dbReference>
<dbReference type="SMART" id="SM00066">
    <property type="entry name" value="GAL4"/>
    <property type="match status" value="1"/>
</dbReference>
<feature type="region of interest" description="Disordered" evidence="3">
    <location>
        <begin position="334"/>
        <end position="355"/>
    </location>
</feature>
<name>A0ABR3ACC8_9AGAR</name>
<feature type="region of interest" description="Disordered" evidence="3">
    <location>
        <begin position="181"/>
        <end position="216"/>
    </location>
</feature>
<sequence length="919" mass="101079">MEHRYRSSNFTATHPSPSSTTTGIVADDSSPTLSASSRTESSPSVHPSLPPGYQVASRFLACFRCRGKKAKCDDVQPSCTACTKANVECVRPTGRKRKRTRKEMEDAERERARAEGRVYQGRGTNYDLQLCRGGVPTKRLRTEDLPNIQTYQHPNTYSSDEGSPASPTTNYQYAEAQQSAGTFFPPTLPEPCQPRLPLTYNTGSHPGSTQQHHIQHHVPRAAFPLVPHSQGLDHASKYRDQPPIPPLPYTQPPTVSDPSRSPSNSGLPTQEQVFHNTTTPPQLGDVVHSLKDRVAFLEGDPGESQTLKVHYYRLTGCTAIHPGFNRIVITLQSSQRPSATSSPTGSSRHSPGNESLVSSVDGLLDDISCKPPPLDTTMLDAFFSHFGEHCPFMSRDKVEERVKADTMSAFLGFAMCAVAARFNPNTTTRPSRFIDAAWKLVLPLLRLPSIDVVAGLLILSWAEFGENSESGLWNFLGLAIRMAMDLGLHKSEDSNVIPMDDVCNGKVLFWSLFVMVSLLVPVSARAAHSYVTKDRILAFGTGRAVTIPCDSVEVSALDEMDLAGRTPSSNPATPQVLSPYVQIVKLFVLAGHIANCMNNNNPTTLMRSERPVGGETLESLHHRLVEFVAQLPPSLTWSVDNFRAQAAHHRGGSFLFLHLWANAILALLHHPELGRDHTRTPPPELRRSIKLALSSSRQIVDCLVFADLFDDRSYCACPFINQCLFIAGVAFVHDAKAMEALGLEASEFSGHETMRPSQGAMAQSEFIGGLVKQNLSTILRALKKMENYWSGLGYVIGILEQRASGRGWSKVDFAATSEKSHRFISMPDMGLLRKLTEGPIRREGQHEPSHAQTVLNNVPPSAEGGVSSLSQVLQLQQYQQPPDQYQNWSFDTLLGTYRVHEVAASGLDFSSVYPGGLQW</sequence>
<feature type="region of interest" description="Disordered" evidence="3">
    <location>
        <begin position="1"/>
        <end position="50"/>
    </location>
</feature>
<evidence type="ECO:0000313" key="6">
    <source>
        <dbReference type="Proteomes" id="UP001437256"/>
    </source>
</evidence>
<keyword evidence="1" id="KW-0479">Metal-binding</keyword>
<keyword evidence="2" id="KW-0539">Nucleus</keyword>
<dbReference type="Proteomes" id="UP001437256">
    <property type="component" value="Unassembled WGS sequence"/>
</dbReference>
<comment type="caution">
    <text evidence="5">The sequence shown here is derived from an EMBL/GenBank/DDBJ whole genome shotgun (WGS) entry which is preliminary data.</text>
</comment>
<protein>
    <recommendedName>
        <fullName evidence="4">Zn(2)-C6 fungal-type domain-containing protein</fullName>
    </recommendedName>
</protein>
<evidence type="ECO:0000256" key="2">
    <source>
        <dbReference type="ARBA" id="ARBA00023242"/>
    </source>
</evidence>
<dbReference type="Gene3D" id="4.10.240.10">
    <property type="entry name" value="Zn(2)-C6 fungal-type DNA-binding domain"/>
    <property type="match status" value="1"/>
</dbReference>
<dbReference type="PROSITE" id="PS00463">
    <property type="entry name" value="ZN2_CY6_FUNGAL_1"/>
    <property type="match status" value="1"/>
</dbReference>
<feature type="region of interest" description="Disordered" evidence="3">
    <location>
        <begin position="231"/>
        <end position="282"/>
    </location>
</feature>
<feature type="compositionally biased region" description="Polar residues" evidence="3">
    <location>
        <begin position="147"/>
        <end position="169"/>
    </location>
</feature>
<dbReference type="PROSITE" id="PS50048">
    <property type="entry name" value="ZN2_CY6_FUNGAL_2"/>
    <property type="match status" value="1"/>
</dbReference>
<dbReference type="CDD" id="cd00067">
    <property type="entry name" value="GAL4"/>
    <property type="match status" value="1"/>
</dbReference>
<dbReference type="InterPro" id="IPR036864">
    <property type="entry name" value="Zn2-C6_fun-type_DNA-bd_sf"/>
</dbReference>
<dbReference type="InterPro" id="IPR007219">
    <property type="entry name" value="XnlR_reg_dom"/>
</dbReference>
<organism evidence="5 6">
    <name type="scientific">Marasmius tenuissimus</name>
    <dbReference type="NCBI Taxonomy" id="585030"/>
    <lineage>
        <taxon>Eukaryota</taxon>
        <taxon>Fungi</taxon>
        <taxon>Dikarya</taxon>
        <taxon>Basidiomycota</taxon>
        <taxon>Agaricomycotina</taxon>
        <taxon>Agaricomycetes</taxon>
        <taxon>Agaricomycetidae</taxon>
        <taxon>Agaricales</taxon>
        <taxon>Marasmiineae</taxon>
        <taxon>Marasmiaceae</taxon>
        <taxon>Marasmius</taxon>
    </lineage>
</organism>
<evidence type="ECO:0000256" key="1">
    <source>
        <dbReference type="ARBA" id="ARBA00022723"/>
    </source>
</evidence>
<evidence type="ECO:0000313" key="5">
    <source>
        <dbReference type="EMBL" id="KAL0071054.1"/>
    </source>
</evidence>
<evidence type="ECO:0000256" key="3">
    <source>
        <dbReference type="SAM" id="MobiDB-lite"/>
    </source>
</evidence>